<evidence type="ECO:0000313" key="1">
    <source>
        <dbReference type="EMBL" id="SEM02433.1"/>
    </source>
</evidence>
<protein>
    <submittedName>
        <fullName evidence="1">Uncharacterized protein</fullName>
    </submittedName>
</protein>
<accession>A0A1H7UZV2</accession>
<name>A0A1H7UZV2_9FLAO</name>
<sequence length="162" mass="17829">MKVLVCGYLFLFVIIAIGQTTEETSPTNSLSSLTGLSISGHAYPVSAIGDVHKSFMVKYGISKSTQIELQGFYDTYLLTESFRTNLVSKVFLNDKFYLFSGMELEAETGSYINVPGPYRLGFIAGTGYDISENFMIEVKSNVELNNSRIGVFGESLIEMPAV</sequence>
<reference evidence="2" key="1">
    <citation type="submission" date="2016-10" db="EMBL/GenBank/DDBJ databases">
        <authorList>
            <person name="Varghese N."/>
            <person name="Submissions S."/>
        </authorList>
    </citation>
    <scope>NUCLEOTIDE SEQUENCE [LARGE SCALE GENOMIC DNA]</scope>
    <source>
        <strain evidence="2">DSM 16471</strain>
    </source>
</reference>
<keyword evidence="2" id="KW-1185">Reference proteome</keyword>
<dbReference type="OrthoDB" id="1178092at2"/>
<dbReference type="RefSeq" id="WP_091626098.1">
    <property type="nucleotide sequence ID" value="NZ_FNZN01000008.1"/>
</dbReference>
<dbReference type="Proteomes" id="UP000198990">
    <property type="component" value="Unassembled WGS sequence"/>
</dbReference>
<dbReference type="EMBL" id="FNZN01000008">
    <property type="protein sequence ID" value="SEM02433.1"/>
    <property type="molecule type" value="Genomic_DNA"/>
</dbReference>
<dbReference type="AlphaFoldDB" id="A0A1H7UZV2"/>
<organism evidence="1 2">
    <name type="scientific">Maribacter orientalis</name>
    <dbReference type="NCBI Taxonomy" id="228957"/>
    <lineage>
        <taxon>Bacteria</taxon>
        <taxon>Pseudomonadati</taxon>
        <taxon>Bacteroidota</taxon>
        <taxon>Flavobacteriia</taxon>
        <taxon>Flavobacteriales</taxon>
        <taxon>Flavobacteriaceae</taxon>
        <taxon>Maribacter</taxon>
    </lineage>
</organism>
<evidence type="ECO:0000313" key="2">
    <source>
        <dbReference type="Proteomes" id="UP000198990"/>
    </source>
</evidence>
<gene>
    <name evidence="1" type="ORF">SAMN04488008_10850</name>
</gene>
<proteinExistence type="predicted"/>